<dbReference type="EMBL" id="JACGWJ010000003">
    <property type="protein sequence ID" value="KAL0430762.1"/>
    <property type="molecule type" value="Genomic_DNA"/>
</dbReference>
<evidence type="ECO:0000313" key="1">
    <source>
        <dbReference type="EMBL" id="KAL0430762.1"/>
    </source>
</evidence>
<accession>A0AAW2VND6</accession>
<dbReference type="AlphaFoldDB" id="A0AAW2VND6"/>
<reference evidence="1" key="2">
    <citation type="journal article" date="2024" name="Plant">
        <title>Genomic evolution and insights into agronomic trait innovations of Sesamum species.</title>
        <authorList>
            <person name="Miao H."/>
            <person name="Wang L."/>
            <person name="Qu L."/>
            <person name="Liu H."/>
            <person name="Sun Y."/>
            <person name="Le M."/>
            <person name="Wang Q."/>
            <person name="Wei S."/>
            <person name="Zheng Y."/>
            <person name="Lin W."/>
            <person name="Duan Y."/>
            <person name="Cao H."/>
            <person name="Xiong S."/>
            <person name="Wang X."/>
            <person name="Wei L."/>
            <person name="Li C."/>
            <person name="Ma Q."/>
            <person name="Ju M."/>
            <person name="Zhao R."/>
            <person name="Li G."/>
            <person name="Mu C."/>
            <person name="Tian Q."/>
            <person name="Mei H."/>
            <person name="Zhang T."/>
            <person name="Gao T."/>
            <person name="Zhang H."/>
        </authorList>
    </citation>
    <scope>NUCLEOTIDE SEQUENCE</scope>
    <source>
        <strain evidence="1">G02</strain>
    </source>
</reference>
<reference evidence="1" key="1">
    <citation type="submission" date="2020-06" db="EMBL/GenBank/DDBJ databases">
        <authorList>
            <person name="Li T."/>
            <person name="Hu X."/>
            <person name="Zhang T."/>
            <person name="Song X."/>
            <person name="Zhang H."/>
            <person name="Dai N."/>
            <person name="Sheng W."/>
            <person name="Hou X."/>
            <person name="Wei L."/>
        </authorList>
    </citation>
    <scope>NUCLEOTIDE SEQUENCE</scope>
    <source>
        <strain evidence="1">G02</strain>
        <tissue evidence="1">Leaf</tissue>
    </source>
</reference>
<organism evidence="1">
    <name type="scientific">Sesamum radiatum</name>
    <name type="common">Black benniseed</name>
    <dbReference type="NCBI Taxonomy" id="300843"/>
    <lineage>
        <taxon>Eukaryota</taxon>
        <taxon>Viridiplantae</taxon>
        <taxon>Streptophyta</taxon>
        <taxon>Embryophyta</taxon>
        <taxon>Tracheophyta</taxon>
        <taxon>Spermatophyta</taxon>
        <taxon>Magnoliopsida</taxon>
        <taxon>eudicotyledons</taxon>
        <taxon>Gunneridae</taxon>
        <taxon>Pentapetalae</taxon>
        <taxon>asterids</taxon>
        <taxon>lamiids</taxon>
        <taxon>Lamiales</taxon>
        <taxon>Pedaliaceae</taxon>
        <taxon>Sesamum</taxon>
    </lineage>
</organism>
<proteinExistence type="predicted"/>
<comment type="caution">
    <text evidence="1">The sequence shown here is derived from an EMBL/GenBank/DDBJ whole genome shotgun (WGS) entry which is preliminary data.</text>
</comment>
<name>A0AAW2VND6_SESRA</name>
<sequence>MECKSQQSLDVVLLADRSLHEFKEFSARLVPSPSPQRTEQCWLPPPSESVKSISMARFLFKTTMGAGIVARNSEGVCLARRTRRFLYASDVDLAEVLEVREAASLAI</sequence>
<gene>
    <name evidence="1" type="ORF">Sradi_0702200</name>
</gene>
<protein>
    <submittedName>
        <fullName evidence="1">Uncharacterized protein</fullName>
    </submittedName>
</protein>